<keyword evidence="2" id="KW-0378">Hydrolase</keyword>
<dbReference type="PANTHER" id="PTHR46623:SF6">
    <property type="entry name" value="ALPHA_BETA-HYDROLASES SUPERFAMILY PROTEIN"/>
    <property type="match status" value="1"/>
</dbReference>
<name>A0A5C8NU73_9BURK</name>
<accession>A0A5C8NU73</accession>
<evidence type="ECO:0000313" key="2">
    <source>
        <dbReference type="EMBL" id="TXL64706.1"/>
    </source>
</evidence>
<dbReference type="InterPro" id="IPR029058">
    <property type="entry name" value="AB_hydrolase_fold"/>
</dbReference>
<evidence type="ECO:0000259" key="1">
    <source>
        <dbReference type="Pfam" id="PF01738"/>
    </source>
</evidence>
<protein>
    <submittedName>
        <fullName evidence="2">Dienelactone hydrolase family protein</fullName>
    </submittedName>
</protein>
<dbReference type="EMBL" id="VDUY01000005">
    <property type="protein sequence ID" value="TXL64706.1"/>
    <property type="molecule type" value="Genomic_DNA"/>
</dbReference>
<evidence type="ECO:0000313" key="3">
    <source>
        <dbReference type="Proteomes" id="UP000321548"/>
    </source>
</evidence>
<dbReference type="SUPFAM" id="SSF53474">
    <property type="entry name" value="alpha/beta-Hydrolases"/>
    <property type="match status" value="1"/>
</dbReference>
<dbReference type="InterPro" id="IPR002925">
    <property type="entry name" value="Dienelactn_hydro"/>
</dbReference>
<dbReference type="Gene3D" id="3.40.50.1820">
    <property type="entry name" value="alpha/beta hydrolase"/>
    <property type="match status" value="1"/>
</dbReference>
<dbReference type="AlphaFoldDB" id="A0A5C8NU73"/>
<comment type="caution">
    <text evidence="2">The sequence shown here is derived from an EMBL/GenBank/DDBJ whole genome shotgun (WGS) entry which is preliminary data.</text>
</comment>
<feature type="domain" description="Dienelactone hydrolase" evidence="1">
    <location>
        <begin position="17"/>
        <end position="222"/>
    </location>
</feature>
<reference evidence="2 3" key="1">
    <citation type="submission" date="2019-06" db="EMBL/GenBank/DDBJ databases">
        <title>Quisquiliibacterium sp. nov., isolated from a maize field.</title>
        <authorList>
            <person name="Lin S.-Y."/>
            <person name="Tsai C.-F."/>
            <person name="Young C.-C."/>
        </authorList>
    </citation>
    <scope>NUCLEOTIDE SEQUENCE [LARGE SCALE GENOMIC DNA]</scope>
    <source>
        <strain evidence="2 3">CC-CFT501</strain>
    </source>
</reference>
<dbReference type="OrthoDB" id="62567at2"/>
<dbReference type="RefSeq" id="WP_147704955.1">
    <property type="nucleotide sequence ID" value="NZ_VDUY01000005.1"/>
</dbReference>
<gene>
    <name evidence="2" type="ORF">FHP08_13260</name>
</gene>
<organism evidence="2 3">
    <name type="scientific">Zeimonas arvi</name>
    <dbReference type="NCBI Taxonomy" id="2498847"/>
    <lineage>
        <taxon>Bacteria</taxon>
        <taxon>Pseudomonadati</taxon>
        <taxon>Pseudomonadota</taxon>
        <taxon>Betaproteobacteria</taxon>
        <taxon>Burkholderiales</taxon>
        <taxon>Burkholderiaceae</taxon>
        <taxon>Zeimonas</taxon>
    </lineage>
</organism>
<dbReference type="GO" id="GO:0016787">
    <property type="term" value="F:hydrolase activity"/>
    <property type="evidence" value="ECO:0007669"/>
    <property type="project" value="UniProtKB-KW"/>
</dbReference>
<dbReference type="Proteomes" id="UP000321548">
    <property type="component" value="Unassembled WGS sequence"/>
</dbReference>
<dbReference type="InterPro" id="IPR051049">
    <property type="entry name" value="Dienelactone_hydrolase-like"/>
</dbReference>
<dbReference type="Pfam" id="PF01738">
    <property type="entry name" value="DLH"/>
    <property type="match status" value="1"/>
</dbReference>
<keyword evidence="3" id="KW-1185">Reference proteome</keyword>
<sequence>MTRSSTIELTAADGHRFAAYVAAPEGKARGAIVIAPEIFGVNSHIRSVADGYAADGFLAIAPALFDRAQRGYDTGYSPDEIQAGIAVMQKVDMADAMKDVAACVAHAAQAGKVAIVGYCWGGTVAWVAAARVGGLACSIPYYGGGIPNFADEKPACPVMFHFGEQDKSPTPEQARKVAAANPSAIAHFYDAGHGFNCDQRGSYDAAASKLARGRTLEFLGKHVG</sequence>
<proteinExistence type="predicted"/>
<dbReference type="PANTHER" id="PTHR46623">
    <property type="entry name" value="CARBOXYMETHYLENEBUTENOLIDASE-RELATED"/>
    <property type="match status" value="1"/>
</dbReference>